<proteinExistence type="inferred from homology"/>
<evidence type="ECO:0000256" key="5">
    <source>
        <dbReference type="ARBA" id="ARBA00023002"/>
    </source>
</evidence>
<dbReference type="InterPro" id="IPR014436">
    <property type="entry name" value="Extradiol_dOase_DODA"/>
</dbReference>
<dbReference type="GO" id="GO:0016702">
    <property type="term" value="F:oxidoreductase activity, acting on single donors with incorporation of molecular oxygen, incorporation of two atoms of oxygen"/>
    <property type="evidence" value="ECO:0007669"/>
    <property type="project" value="UniProtKB-ARBA"/>
</dbReference>
<keyword evidence="4" id="KW-0862">Zinc</keyword>
<gene>
    <name evidence="7" type="ORF">JW322_15510</name>
</gene>
<comment type="similarity">
    <text evidence="2">Belongs to the DODA-type extradiol aromatic ring-opening dioxygenase family.</text>
</comment>
<feature type="domain" description="Extradiol ring-cleavage dioxygenase class III enzyme subunit B" evidence="6">
    <location>
        <begin position="43"/>
        <end position="245"/>
    </location>
</feature>
<dbReference type="Pfam" id="PF02900">
    <property type="entry name" value="LigB"/>
    <property type="match status" value="1"/>
</dbReference>
<dbReference type="PANTHER" id="PTHR30096">
    <property type="entry name" value="4,5-DOPA DIOXYGENASE EXTRADIOL-LIKE PROTEIN"/>
    <property type="match status" value="1"/>
</dbReference>
<dbReference type="PANTHER" id="PTHR30096:SF0">
    <property type="entry name" value="4,5-DOPA DIOXYGENASE EXTRADIOL-LIKE PROTEIN"/>
    <property type="match status" value="1"/>
</dbReference>
<reference evidence="7" key="1">
    <citation type="submission" date="2021-02" db="EMBL/GenBank/DDBJ databases">
        <title>Genome analysis of blister spot of apple pathogen from New York area.</title>
        <authorList>
            <person name="Kandel P."/>
            <person name="Hockett K.L."/>
            <person name="Santander R."/>
            <person name="Acimovic S."/>
        </authorList>
    </citation>
    <scope>NUCLEOTIDE SEQUENCE</scope>
    <source>
        <strain evidence="7">PSP1</strain>
    </source>
</reference>
<evidence type="ECO:0000256" key="1">
    <source>
        <dbReference type="ARBA" id="ARBA00001947"/>
    </source>
</evidence>
<accession>A0AA43IVA5</accession>
<dbReference type="GO" id="GO:0008198">
    <property type="term" value="F:ferrous iron binding"/>
    <property type="evidence" value="ECO:0007669"/>
    <property type="project" value="InterPro"/>
</dbReference>
<evidence type="ECO:0000313" key="7">
    <source>
        <dbReference type="EMBL" id="MDH4623134.1"/>
    </source>
</evidence>
<name>A0AA43IVA5_PSESX</name>
<comment type="cofactor">
    <cofactor evidence="1">
        <name>Zn(2+)</name>
        <dbReference type="ChEBI" id="CHEBI:29105"/>
    </cofactor>
</comment>
<dbReference type="GO" id="GO:0008270">
    <property type="term" value="F:zinc ion binding"/>
    <property type="evidence" value="ECO:0007669"/>
    <property type="project" value="InterPro"/>
</dbReference>
<evidence type="ECO:0000256" key="4">
    <source>
        <dbReference type="ARBA" id="ARBA00022833"/>
    </source>
</evidence>
<comment type="caution">
    <text evidence="7">The sequence shown here is derived from an EMBL/GenBank/DDBJ whole genome shotgun (WGS) entry which is preliminary data.</text>
</comment>
<evidence type="ECO:0000313" key="8">
    <source>
        <dbReference type="Proteomes" id="UP001162155"/>
    </source>
</evidence>
<evidence type="ECO:0000256" key="2">
    <source>
        <dbReference type="ARBA" id="ARBA00007581"/>
    </source>
</evidence>
<dbReference type="EMBL" id="JAFFRZ010000001">
    <property type="protein sequence ID" value="MDH4623134.1"/>
    <property type="molecule type" value="Genomic_DNA"/>
</dbReference>
<keyword evidence="5" id="KW-0560">Oxidoreductase</keyword>
<keyword evidence="3" id="KW-0479">Metal-binding</keyword>
<dbReference type="Proteomes" id="UP001162155">
    <property type="component" value="Unassembled WGS sequence"/>
</dbReference>
<dbReference type="PIRSF" id="PIRSF006157">
    <property type="entry name" value="Doxgns_DODA"/>
    <property type="match status" value="1"/>
</dbReference>
<dbReference type="SUPFAM" id="SSF53213">
    <property type="entry name" value="LigB-like"/>
    <property type="match status" value="1"/>
</dbReference>
<dbReference type="InterPro" id="IPR004183">
    <property type="entry name" value="Xdiol_dOase_suB"/>
</dbReference>
<dbReference type="CDD" id="cd07363">
    <property type="entry name" value="45_DOPA_Dioxygenase"/>
    <property type="match status" value="1"/>
</dbReference>
<keyword evidence="7" id="KW-0223">Dioxygenase</keyword>
<dbReference type="Gene3D" id="3.40.830.10">
    <property type="entry name" value="LigB-like"/>
    <property type="match status" value="1"/>
</dbReference>
<evidence type="ECO:0000256" key="3">
    <source>
        <dbReference type="ARBA" id="ARBA00022723"/>
    </source>
</evidence>
<dbReference type="RefSeq" id="WP_044310625.1">
    <property type="nucleotide sequence ID" value="NZ_JAFFRY010000059.1"/>
</dbReference>
<sequence>MSRLPTFFIPHGGGPCFFMDPPAGWPPTSWDRMAAFLCELDALIGRRPRAVIIVSGHWEARQPTVNNGVSPPLLFDYSGFPAHTYELTWPAPGAPDVADEIIELLEGAGFVTNTDNRRGYDHGVFIPFKLVYPDADVPVVQLSLLASRDPVEHLTMGRALASLRDRNILIVGSGMSYHNIPNFFSGRGNDAATAFDAWLGDVIIDPGTREVNLANWQTAPAARLAHPEAEHLLPLLVAAGAGTGEVGVRIYHDRIVGKPFSAFQFG</sequence>
<protein>
    <submittedName>
        <fullName evidence="7">Dioxygenase</fullName>
    </submittedName>
</protein>
<organism evidence="7 8">
    <name type="scientific">Pseudomonas syringae pv. papulans</name>
    <dbReference type="NCBI Taxonomy" id="83963"/>
    <lineage>
        <taxon>Bacteria</taxon>
        <taxon>Pseudomonadati</taxon>
        <taxon>Pseudomonadota</taxon>
        <taxon>Gammaproteobacteria</taxon>
        <taxon>Pseudomonadales</taxon>
        <taxon>Pseudomonadaceae</taxon>
        <taxon>Pseudomonas</taxon>
        <taxon>Pseudomonas syringae</taxon>
    </lineage>
</organism>
<dbReference type="AlphaFoldDB" id="A0AA43IVA5"/>
<evidence type="ECO:0000259" key="6">
    <source>
        <dbReference type="Pfam" id="PF02900"/>
    </source>
</evidence>